<keyword evidence="12" id="KW-1185">Reference proteome</keyword>
<dbReference type="STRING" id="1112.A9D12_07135"/>
<dbReference type="SUPFAM" id="SSF51445">
    <property type="entry name" value="(Trans)glycosidases"/>
    <property type="match status" value="1"/>
</dbReference>
<dbReference type="InterPro" id="IPR003385">
    <property type="entry name" value="Glyco_hydro_77"/>
</dbReference>
<dbReference type="Gene3D" id="3.20.20.80">
    <property type="entry name" value="Glycosidases"/>
    <property type="match status" value="1"/>
</dbReference>
<evidence type="ECO:0000256" key="7">
    <source>
        <dbReference type="ARBA" id="ARBA00023277"/>
    </source>
</evidence>
<protein>
    <recommendedName>
        <fullName evidence="4 10">4-alpha-glucanotransferase</fullName>
        <ecNumber evidence="3 10">2.4.1.25</ecNumber>
    </recommendedName>
    <alternativeName>
        <fullName evidence="8 10">Amylomaltase</fullName>
    </alternativeName>
    <alternativeName>
        <fullName evidence="9 10">Disproportionating enzyme</fullName>
    </alternativeName>
</protein>
<name>A0A192D826_9SPHN</name>
<evidence type="ECO:0000256" key="1">
    <source>
        <dbReference type="ARBA" id="ARBA00000439"/>
    </source>
</evidence>
<reference evidence="11 12" key="1">
    <citation type="submission" date="2016-05" db="EMBL/GenBank/DDBJ databases">
        <title>Compelete Genome Sequence of Bacteriochlorophyll-Synthesizing Bacterium Porphyrobacter neustonensis DSM 9434.</title>
        <authorList>
            <person name="Shi X.-L."/>
            <person name="Wu Y.-H."/>
            <person name="Cheng H."/>
            <person name="Xu L."/>
            <person name="Zhang X.-Q."/>
            <person name="Wang C.-S."/>
            <person name="Xu X.-W."/>
        </authorList>
    </citation>
    <scope>NUCLEOTIDE SEQUENCE [LARGE SCALE GENOMIC DNA]</scope>
    <source>
        <strain evidence="11 12">DSM 9434</strain>
    </source>
</reference>
<comment type="similarity">
    <text evidence="2 10">Belongs to the disproportionating enzyme family.</text>
</comment>
<dbReference type="InterPro" id="IPR017853">
    <property type="entry name" value="GH"/>
</dbReference>
<evidence type="ECO:0000313" key="12">
    <source>
        <dbReference type="Proteomes" id="UP000078263"/>
    </source>
</evidence>
<organism evidence="11 12">
    <name type="scientific">Erythrobacter neustonensis</name>
    <dbReference type="NCBI Taxonomy" id="1112"/>
    <lineage>
        <taxon>Bacteria</taxon>
        <taxon>Pseudomonadati</taxon>
        <taxon>Pseudomonadota</taxon>
        <taxon>Alphaproteobacteria</taxon>
        <taxon>Sphingomonadales</taxon>
        <taxon>Erythrobacteraceae</taxon>
        <taxon>Erythrobacter/Porphyrobacter group</taxon>
        <taxon>Erythrobacter</taxon>
    </lineage>
</organism>
<dbReference type="Pfam" id="PF02446">
    <property type="entry name" value="Glyco_hydro_77"/>
    <property type="match status" value="1"/>
</dbReference>
<keyword evidence="5 10" id="KW-0328">Glycosyltransferase</keyword>
<accession>A0A192D826</accession>
<keyword evidence="7 10" id="KW-0119">Carbohydrate metabolism</keyword>
<sequence length="654" mass="70294">MEQLHALAQAAGLQRDWIDVEGRHQQVSDEALAAALHALGHEASDERQIARSRVAIDDARRALPAMLVADCGTVIELPFAPARAEVTGEDGVTRALQLSGTRITAPDVPGYYDLVLDDNVTRLAAAPHNCPLPDQSRRRPWGVGVQIPALRGERPSPYGTFGELAEAARAFGAAGADALAINPVHALFPGHGRHHSPYSPSSRLFLNGALADPALAGLAPLPTEPGGPLIDWGDALPRRQAQLRAIFDALDPARRAAMVVADDEMLRRHALFDALDCHFRAATGAHGWRGWPSEFRDPESEDAARFAAQNADEIVFHLFVQNVARTGLEAAQSSAKGAGMQIGLIGDLAVGVDPSGSDAWSLRHAMLDGLMIGAPPDPLGPLGQNWGITGFSPQGLAASGYAPWIAMIRAGLAAGGGLRIDHAFGLARLWVIPEGAETQDGAYLTYPFEDLIRLATLEAHRAGAVMIAEDLGTAPYGFTEAVTDRRMLGMRVLWFERAADQGFIGAGDYEPLSAAMTGTHDTVTVAGWWRGRDLYWADYLARLPEGMTRDEADSVRDWDRGLLWSTLSHDPERPAPDNPEPVVDAAIAHIARAPSAIALVSLEDMLGLEEQPNLPGTIDTHPNWRRRCDAPIAELLATAHVERRCGILSDLRKT</sequence>
<evidence type="ECO:0000256" key="3">
    <source>
        <dbReference type="ARBA" id="ARBA00012560"/>
    </source>
</evidence>
<dbReference type="NCBIfam" id="TIGR00217">
    <property type="entry name" value="malQ"/>
    <property type="match status" value="1"/>
</dbReference>
<dbReference type="GO" id="GO:0004134">
    <property type="term" value="F:4-alpha-glucanotransferase activity"/>
    <property type="evidence" value="ECO:0007669"/>
    <property type="project" value="UniProtKB-EC"/>
</dbReference>
<dbReference type="Proteomes" id="UP000078263">
    <property type="component" value="Chromosome"/>
</dbReference>
<dbReference type="EMBL" id="CP016033">
    <property type="protein sequence ID" value="ANK14176.1"/>
    <property type="molecule type" value="Genomic_DNA"/>
</dbReference>
<evidence type="ECO:0000256" key="9">
    <source>
        <dbReference type="ARBA" id="ARBA00031501"/>
    </source>
</evidence>
<evidence type="ECO:0000256" key="10">
    <source>
        <dbReference type="RuleBase" id="RU361207"/>
    </source>
</evidence>
<dbReference type="KEGG" id="pns:A9D12_07135"/>
<evidence type="ECO:0000256" key="2">
    <source>
        <dbReference type="ARBA" id="ARBA00005684"/>
    </source>
</evidence>
<evidence type="ECO:0000256" key="5">
    <source>
        <dbReference type="ARBA" id="ARBA00022676"/>
    </source>
</evidence>
<dbReference type="AlphaFoldDB" id="A0A192D826"/>
<proteinExistence type="inferred from homology"/>
<dbReference type="PANTHER" id="PTHR32438:SF5">
    <property type="entry name" value="4-ALPHA-GLUCANOTRANSFERASE DPE1, CHLOROPLASTIC_AMYLOPLASTIC"/>
    <property type="match status" value="1"/>
</dbReference>
<dbReference type="PANTHER" id="PTHR32438">
    <property type="entry name" value="4-ALPHA-GLUCANOTRANSFERASE DPE1, CHLOROPLASTIC/AMYLOPLASTIC"/>
    <property type="match status" value="1"/>
</dbReference>
<dbReference type="GO" id="GO:0005975">
    <property type="term" value="P:carbohydrate metabolic process"/>
    <property type="evidence" value="ECO:0007669"/>
    <property type="project" value="InterPro"/>
</dbReference>
<evidence type="ECO:0000256" key="4">
    <source>
        <dbReference type="ARBA" id="ARBA00020295"/>
    </source>
</evidence>
<evidence type="ECO:0000313" key="11">
    <source>
        <dbReference type="EMBL" id="ANK14176.1"/>
    </source>
</evidence>
<comment type="catalytic activity">
    <reaction evidence="1 10">
        <text>Transfers a segment of a (1-&gt;4)-alpha-D-glucan to a new position in an acceptor, which may be glucose or a (1-&gt;4)-alpha-D-glucan.</text>
        <dbReference type="EC" id="2.4.1.25"/>
    </reaction>
</comment>
<evidence type="ECO:0000256" key="8">
    <source>
        <dbReference type="ARBA" id="ARBA00031423"/>
    </source>
</evidence>
<keyword evidence="6 10" id="KW-0808">Transferase</keyword>
<evidence type="ECO:0000256" key="6">
    <source>
        <dbReference type="ARBA" id="ARBA00022679"/>
    </source>
</evidence>
<gene>
    <name evidence="11" type="ORF">A9D12_07135</name>
</gene>
<dbReference type="EC" id="2.4.1.25" evidence="3 10"/>